<dbReference type="STRING" id="908809.ABG79_01357"/>
<dbReference type="SUPFAM" id="SSF158622">
    <property type="entry name" value="YheA/YmcA-like"/>
    <property type="match status" value="1"/>
</dbReference>
<dbReference type="Proteomes" id="UP000052015">
    <property type="component" value="Unassembled WGS sequence"/>
</dbReference>
<organism evidence="1 2">
    <name type="scientific">Caloramator mitchellensis</name>
    <dbReference type="NCBI Taxonomy" id="908809"/>
    <lineage>
        <taxon>Bacteria</taxon>
        <taxon>Bacillati</taxon>
        <taxon>Bacillota</taxon>
        <taxon>Clostridia</taxon>
        <taxon>Eubacteriales</taxon>
        <taxon>Clostridiaceae</taxon>
        <taxon>Caloramator</taxon>
    </lineage>
</organism>
<comment type="caution">
    <text evidence="1">The sequence shown here is derived from an EMBL/GenBank/DDBJ whole genome shotgun (WGS) entry which is preliminary data.</text>
</comment>
<accession>A0A0R3K1V1</accession>
<dbReference type="Pfam" id="PF06133">
    <property type="entry name" value="Com_YlbF"/>
    <property type="match status" value="1"/>
</dbReference>
<keyword evidence="2" id="KW-1185">Reference proteome</keyword>
<gene>
    <name evidence="1" type="ORF">ABG79_01357</name>
</gene>
<proteinExistence type="predicted"/>
<name>A0A0R3K1V1_CALMK</name>
<dbReference type="InterPro" id="IPR023378">
    <property type="entry name" value="YheA/YmcA-like_dom_sf"/>
</dbReference>
<dbReference type="OrthoDB" id="9811402at2"/>
<sequence length="114" mass="13518">MYIYDKVHEFARELKNTPEVMNYKRALDKLNSNSTHKKMVEDLRKMQFEIYSLQLQGKEPSKEQMEAYSNISNVISLNPEIHEFLEAEMRFLTLWQDMFKIITDTIGIDINPGI</sequence>
<dbReference type="EMBL" id="LKHP01000006">
    <property type="protein sequence ID" value="KRQ86866.1"/>
    <property type="molecule type" value="Genomic_DNA"/>
</dbReference>
<evidence type="ECO:0000313" key="1">
    <source>
        <dbReference type="EMBL" id="KRQ86866.1"/>
    </source>
</evidence>
<dbReference type="AlphaFoldDB" id="A0A0R3K1V1"/>
<dbReference type="InterPro" id="IPR010368">
    <property type="entry name" value="Com_YlbF"/>
</dbReference>
<reference evidence="1 2" key="1">
    <citation type="submission" date="2015-09" db="EMBL/GenBank/DDBJ databases">
        <title>Draft genome sequence of a Caloramator mitchellensis, a moderate thermophile from the Great Artesian Basin of Australia.</title>
        <authorList>
            <person name="Patel B.K."/>
        </authorList>
    </citation>
    <scope>NUCLEOTIDE SEQUENCE [LARGE SCALE GENOMIC DNA]</scope>
    <source>
        <strain evidence="1 2">VF08</strain>
    </source>
</reference>
<dbReference type="Gene3D" id="1.20.1500.10">
    <property type="entry name" value="YheA/YmcA-like"/>
    <property type="match status" value="1"/>
</dbReference>
<protein>
    <submittedName>
        <fullName evidence="1">Uncharacterized protein</fullName>
    </submittedName>
</protein>
<evidence type="ECO:0000313" key="2">
    <source>
        <dbReference type="Proteomes" id="UP000052015"/>
    </source>
</evidence>
<dbReference type="RefSeq" id="WP_057978430.1">
    <property type="nucleotide sequence ID" value="NZ_LKHP01000006.1"/>
</dbReference>